<sequence>MYNIKLEEEDEVCAPEWCAPTSVTVTCLGRSRSPLSDKRGSVGAYSPSAGLQIVRSRVAQYITAKDGVPAPPNDIYLGSGKSDVIKPVLTMLVADVDGRPPDIFISRLRKFSN</sequence>
<keyword evidence="4" id="KW-0808">Transferase</keyword>
<evidence type="ECO:0000256" key="2">
    <source>
        <dbReference type="ARBA" id="ARBA00011738"/>
    </source>
</evidence>
<dbReference type="PANTHER" id="PTHR11751">
    <property type="entry name" value="ALANINE AMINOTRANSFERASE"/>
    <property type="match status" value="1"/>
</dbReference>
<dbReference type="InterPro" id="IPR015424">
    <property type="entry name" value="PyrdxlP-dep_Trfase"/>
</dbReference>
<comment type="caution">
    <text evidence="6">The sequence shown here is derived from an EMBL/GenBank/DDBJ whole genome shotgun (WGS) entry which is preliminary data.</text>
</comment>
<evidence type="ECO:0000313" key="6">
    <source>
        <dbReference type="EMBL" id="CAB3222026.1"/>
    </source>
</evidence>
<accession>A0A8S0YRJ4</accession>
<proteinExistence type="predicted"/>
<comment type="cofactor">
    <cofactor evidence="1">
        <name>pyridoxal 5'-phosphate</name>
        <dbReference type="ChEBI" id="CHEBI:597326"/>
    </cofactor>
</comment>
<gene>
    <name evidence="6" type="ORF">APLA_LOCUS768</name>
</gene>
<keyword evidence="3" id="KW-0032">Aminotransferase</keyword>
<dbReference type="InterPro" id="IPR015421">
    <property type="entry name" value="PyrdxlP-dep_Trfase_major"/>
</dbReference>
<dbReference type="SUPFAM" id="SSF53383">
    <property type="entry name" value="PLP-dependent transferases"/>
    <property type="match status" value="1"/>
</dbReference>
<protein>
    <submittedName>
        <fullName evidence="6">Uncharacterized protein</fullName>
    </submittedName>
</protein>
<dbReference type="OrthoDB" id="1732682at2759"/>
<comment type="subunit">
    <text evidence="2">Homodimer.</text>
</comment>
<dbReference type="GO" id="GO:0008483">
    <property type="term" value="F:transaminase activity"/>
    <property type="evidence" value="ECO:0007669"/>
    <property type="project" value="UniProtKB-KW"/>
</dbReference>
<dbReference type="InterPro" id="IPR045088">
    <property type="entry name" value="ALAT1/2-like"/>
</dbReference>
<evidence type="ECO:0000313" key="7">
    <source>
        <dbReference type="Proteomes" id="UP000494106"/>
    </source>
</evidence>
<evidence type="ECO:0000256" key="5">
    <source>
        <dbReference type="ARBA" id="ARBA00022898"/>
    </source>
</evidence>
<dbReference type="Gene3D" id="1.10.287.1970">
    <property type="match status" value="1"/>
</dbReference>
<name>A0A8S0YRJ4_ARCPL</name>
<evidence type="ECO:0000256" key="1">
    <source>
        <dbReference type="ARBA" id="ARBA00001933"/>
    </source>
</evidence>
<evidence type="ECO:0000256" key="3">
    <source>
        <dbReference type="ARBA" id="ARBA00022576"/>
    </source>
</evidence>
<organism evidence="6 7">
    <name type="scientific">Arctia plantaginis</name>
    <name type="common">Wood tiger moth</name>
    <name type="synonym">Phalaena plantaginis</name>
    <dbReference type="NCBI Taxonomy" id="874455"/>
    <lineage>
        <taxon>Eukaryota</taxon>
        <taxon>Metazoa</taxon>
        <taxon>Ecdysozoa</taxon>
        <taxon>Arthropoda</taxon>
        <taxon>Hexapoda</taxon>
        <taxon>Insecta</taxon>
        <taxon>Pterygota</taxon>
        <taxon>Neoptera</taxon>
        <taxon>Endopterygota</taxon>
        <taxon>Lepidoptera</taxon>
        <taxon>Glossata</taxon>
        <taxon>Ditrysia</taxon>
        <taxon>Noctuoidea</taxon>
        <taxon>Erebidae</taxon>
        <taxon>Arctiinae</taxon>
        <taxon>Arctia</taxon>
    </lineage>
</organism>
<keyword evidence="5" id="KW-0663">Pyridoxal phosphate</keyword>
<dbReference type="PANTHER" id="PTHR11751:SF29">
    <property type="entry name" value="ALANINE TRANSAMINASE"/>
    <property type="match status" value="1"/>
</dbReference>
<dbReference type="Proteomes" id="UP000494106">
    <property type="component" value="Unassembled WGS sequence"/>
</dbReference>
<dbReference type="Gene3D" id="3.40.640.10">
    <property type="entry name" value="Type I PLP-dependent aspartate aminotransferase-like (Major domain)"/>
    <property type="match status" value="1"/>
</dbReference>
<dbReference type="EMBL" id="CADEBC010000079">
    <property type="protein sequence ID" value="CAB3222026.1"/>
    <property type="molecule type" value="Genomic_DNA"/>
</dbReference>
<keyword evidence="7" id="KW-1185">Reference proteome</keyword>
<evidence type="ECO:0000256" key="4">
    <source>
        <dbReference type="ARBA" id="ARBA00022679"/>
    </source>
</evidence>
<dbReference type="AlphaFoldDB" id="A0A8S0YRJ4"/>
<reference evidence="6 7" key="1">
    <citation type="submission" date="2020-04" db="EMBL/GenBank/DDBJ databases">
        <authorList>
            <person name="Wallbank WR R."/>
            <person name="Pardo Diaz C."/>
            <person name="Kozak K."/>
            <person name="Martin S."/>
            <person name="Jiggins C."/>
            <person name="Moest M."/>
            <person name="Warren A I."/>
            <person name="Byers J.R.P. K."/>
            <person name="Montejo-Kovacevich G."/>
            <person name="Yen C E."/>
        </authorList>
    </citation>
    <scope>NUCLEOTIDE SEQUENCE [LARGE SCALE GENOMIC DNA]</scope>
</reference>